<proteinExistence type="predicted"/>
<dbReference type="PANTHER" id="PTHR45625">
    <property type="entry name" value="PEPTIDYL-PROLYL CIS-TRANS ISOMERASE-RELATED"/>
    <property type="match status" value="1"/>
</dbReference>
<name>A0A6G9YFW9_9NOCA</name>
<dbReference type="Gene3D" id="1.10.510.10">
    <property type="entry name" value="Transferase(Phosphotransferase) domain 1"/>
    <property type="match status" value="1"/>
</dbReference>
<dbReference type="Pfam" id="PF00160">
    <property type="entry name" value="Pro_isomerase"/>
    <property type="match status" value="1"/>
</dbReference>
<dbReference type="SUPFAM" id="SSF50891">
    <property type="entry name" value="Cyclophilin-like"/>
    <property type="match status" value="1"/>
</dbReference>
<dbReference type="AlphaFoldDB" id="A0A6G9YFW9"/>
<dbReference type="PANTHER" id="PTHR45625:SF3">
    <property type="entry name" value="PEPTIDYL-PROLYL CIS-TRANS ISOMERASE B-RELATED"/>
    <property type="match status" value="1"/>
</dbReference>
<dbReference type="SUPFAM" id="SSF56112">
    <property type="entry name" value="Protein kinase-like (PK-like)"/>
    <property type="match status" value="1"/>
</dbReference>
<comment type="function">
    <text evidence="1">PPIases accelerate the folding of proteins. It catalyzes the cis-trans isomerization of proline imidic peptide bonds in oligopeptides.</text>
</comment>
<dbReference type="GO" id="GO:0003755">
    <property type="term" value="F:peptidyl-prolyl cis-trans isomerase activity"/>
    <property type="evidence" value="ECO:0007669"/>
    <property type="project" value="InterPro"/>
</dbReference>
<protein>
    <recommendedName>
        <fullName evidence="4">PPIase cyclophilin-type domain-containing protein</fullName>
    </recommendedName>
</protein>
<evidence type="ECO:0000256" key="3">
    <source>
        <dbReference type="SAM" id="Phobius"/>
    </source>
</evidence>
<dbReference type="PRINTS" id="PR00153">
    <property type="entry name" value="CSAPPISMRASE"/>
</dbReference>
<dbReference type="InterPro" id="IPR011009">
    <property type="entry name" value="Kinase-like_dom_sf"/>
</dbReference>
<feature type="compositionally biased region" description="Low complexity" evidence="2">
    <location>
        <begin position="183"/>
        <end position="198"/>
    </location>
</feature>
<feature type="region of interest" description="Disordered" evidence="2">
    <location>
        <begin position="183"/>
        <end position="237"/>
    </location>
</feature>
<dbReference type="CDD" id="cd00317">
    <property type="entry name" value="cyclophilin"/>
    <property type="match status" value="1"/>
</dbReference>
<keyword evidence="6" id="KW-1185">Reference proteome</keyword>
<dbReference type="InterPro" id="IPR044666">
    <property type="entry name" value="Cyclophilin_A-like"/>
</dbReference>
<feature type="region of interest" description="Disordered" evidence="2">
    <location>
        <begin position="382"/>
        <end position="404"/>
    </location>
</feature>
<dbReference type="Proteomes" id="UP000503540">
    <property type="component" value="Chromosome"/>
</dbReference>
<gene>
    <name evidence="5" type="ORF">F5544_21195</name>
</gene>
<evidence type="ECO:0000313" key="6">
    <source>
        <dbReference type="Proteomes" id="UP000503540"/>
    </source>
</evidence>
<dbReference type="InterPro" id="IPR002130">
    <property type="entry name" value="Cyclophilin-type_PPIase_dom"/>
</dbReference>
<dbReference type="KEGG" id="nah:F5544_21195"/>
<dbReference type="Gene3D" id="2.40.100.10">
    <property type="entry name" value="Cyclophilin-like"/>
    <property type="match status" value="1"/>
</dbReference>
<reference evidence="5 6" key="1">
    <citation type="journal article" date="2019" name="ACS Chem. Biol.">
        <title>Identification and Mobilization of a Cryptic Antibiotic Biosynthesis Gene Locus from a Human-Pathogenic Nocardia Isolate.</title>
        <authorList>
            <person name="Herisse M."/>
            <person name="Ishida K."/>
            <person name="Porter J.L."/>
            <person name="Howden B."/>
            <person name="Hertweck C."/>
            <person name="Stinear T.P."/>
            <person name="Pidot S.J."/>
        </authorList>
    </citation>
    <scope>NUCLEOTIDE SEQUENCE [LARGE SCALE GENOMIC DNA]</scope>
    <source>
        <strain evidence="5 6">AUSMDU00012717</strain>
    </source>
</reference>
<dbReference type="EMBL" id="CP046172">
    <property type="protein sequence ID" value="QIS12102.1"/>
    <property type="molecule type" value="Genomic_DNA"/>
</dbReference>
<keyword evidence="3" id="KW-0472">Membrane</keyword>
<keyword evidence="3" id="KW-1133">Transmembrane helix</keyword>
<evidence type="ECO:0000256" key="1">
    <source>
        <dbReference type="ARBA" id="ARBA00002388"/>
    </source>
</evidence>
<evidence type="ECO:0000259" key="4">
    <source>
        <dbReference type="PROSITE" id="PS50072"/>
    </source>
</evidence>
<keyword evidence="3" id="KW-0812">Transmembrane</keyword>
<dbReference type="RefSeq" id="WP_275107043.1">
    <property type="nucleotide sequence ID" value="NZ_CP046172.1"/>
</dbReference>
<sequence>MTLPPDITAAELLARHPSGLAASDAVEIVARAAERLDAAHRAGVVHGTVTPAALLIHPDRSVELLGLAGVPGDPRADVAALGRTLAELLLGPAAAQGLSAPPSRLNPNVPPALDAVVGRALGGGFGSAGELAAAATAALHSQMPYRPPAGPPKWLLIGVPIVVVCLVLLIGGGYLLYRSGSDSGATEATATSTDTATPTAPPPPSPKPVTGPVNCTYPSGPNPASKPVAAPPTDHIPSGTVRIDLTTNQGPIGLTLDAGASPCTVNSFVHLARSGFYDGTSCHRLTTGELRVLQCGDPSRNGTGGPGYQFADEYPVIGADTKMPVTYQRGKLAMANAGPNTNGSQFFIVYGDSLLPPSYTIFGTVDAAGLATVDKVAAAGTDDVNGPGDGHPKLPITLQSAQPH</sequence>
<feature type="compositionally biased region" description="Pro residues" evidence="2">
    <location>
        <begin position="199"/>
        <end position="209"/>
    </location>
</feature>
<feature type="transmembrane region" description="Helical" evidence="3">
    <location>
        <begin position="154"/>
        <end position="177"/>
    </location>
</feature>
<accession>A0A6G9YFW9</accession>
<evidence type="ECO:0000313" key="5">
    <source>
        <dbReference type="EMBL" id="QIS12102.1"/>
    </source>
</evidence>
<dbReference type="InterPro" id="IPR029000">
    <property type="entry name" value="Cyclophilin-like_dom_sf"/>
</dbReference>
<dbReference type="PROSITE" id="PS50072">
    <property type="entry name" value="CSA_PPIASE_2"/>
    <property type="match status" value="1"/>
</dbReference>
<evidence type="ECO:0000256" key="2">
    <source>
        <dbReference type="SAM" id="MobiDB-lite"/>
    </source>
</evidence>
<feature type="domain" description="PPIase cyclophilin-type" evidence="4">
    <location>
        <begin position="250"/>
        <end position="403"/>
    </location>
</feature>
<organism evidence="5 6">
    <name type="scientific">Nocardia arthritidis</name>
    <dbReference type="NCBI Taxonomy" id="228602"/>
    <lineage>
        <taxon>Bacteria</taxon>
        <taxon>Bacillati</taxon>
        <taxon>Actinomycetota</taxon>
        <taxon>Actinomycetes</taxon>
        <taxon>Mycobacteriales</taxon>
        <taxon>Nocardiaceae</taxon>
        <taxon>Nocardia</taxon>
    </lineage>
</organism>